<dbReference type="PANTHER" id="PTHR46797">
    <property type="entry name" value="HTH-TYPE TRANSCRIPTIONAL REGULATOR"/>
    <property type="match status" value="1"/>
</dbReference>
<dbReference type="InterPro" id="IPR050807">
    <property type="entry name" value="TransReg_Diox_bact_type"/>
</dbReference>
<sequence length="74" mass="8292">MSKKNHQELQDKFGENLRKIRDQKGLSLRAVAANCDLDDSNISKIENGKLNIQLSTIIELGKGLGIDPRDLLNF</sequence>
<evidence type="ECO:0000259" key="2">
    <source>
        <dbReference type="PROSITE" id="PS50943"/>
    </source>
</evidence>
<dbReference type="Pfam" id="PF01381">
    <property type="entry name" value="HTH_3"/>
    <property type="match status" value="1"/>
</dbReference>
<dbReference type="CDD" id="cd00093">
    <property type="entry name" value="HTH_XRE"/>
    <property type="match status" value="1"/>
</dbReference>
<gene>
    <name evidence="3" type="ORF">ATK78_4131</name>
</gene>
<evidence type="ECO:0000313" key="4">
    <source>
        <dbReference type="Proteomes" id="UP000295620"/>
    </source>
</evidence>
<dbReference type="EMBL" id="SNYC01000007">
    <property type="protein sequence ID" value="TDQ07115.1"/>
    <property type="molecule type" value="Genomic_DNA"/>
</dbReference>
<evidence type="ECO:0000256" key="1">
    <source>
        <dbReference type="ARBA" id="ARBA00023125"/>
    </source>
</evidence>
<dbReference type="OrthoDB" id="678057at2"/>
<dbReference type="RefSeq" id="WP_133577926.1">
    <property type="nucleotide sequence ID" value="NZ_SNYC01000007.1"/>
</dbReference>
<dbReference type="GO" id="GO:0005829">
    <property type="term" value="C:cytosol"/>
    <property type="evidence" value="ECO:0007669"/>
    <property type="project" value="TreeGrafter"/>
</dbReference>
<dbReference type="Gene3D" id="1.10.260.40">
    <property type="entry name" value="lambda repressor-like DNA-binding domains"/>
    <property type="match status" value="1"/>
</dbReference>
<dbReference type="GO" id="GO:0003700">
    <property type="term" value="F:DNA-binding transcription factor activity"/>
    <property type="evidence" value="ECO:0007669"/>
    <property type="project" value="TreeGrafter"/>
</dbReference>
<dbReference type="SUPFAM" id="SSF47413">
    <property type="entry name" value="lambda repressor-like DNA-binding domains"/>
    <property type="match status" value="1"/>
</dbReference>
<organism evidence="3 4">
    <name type="scientific">Pedobacter metabolipauper</name>
    <dbReference type="NCBI Taxonomy" id="425513"/>
    <lineage>
        <taxon>Bacteria</taxon>
        <taxon>Pseudomonadati</taxon>
        <taxon>Bacteroidota</taxon>
        <taxon>Sphingobacteriia</taxon>
        <taxon>Sphingobacteriales</taxon>
        <taxon>Sphingobacteriaceae</taxon>
        <taxon>Pedobacter</taxon>
    </lineage>
</organism>
<feature type="domain" description="HTH cro/C1-type" evidence="2">
    <location>
        <begin position="17"/>
        <end position="71"/>
    </location>
</feature>
<dbReference type="PROSITE" id="PS50943">
    <property type="entry name" value="HTH_CROC1"/>
    <property type="match status" value="1"/>
</dbReference>
<keyword evidence="4" id="KW-1185">Reference proteome</keyword>
<name>A0A4R6STB7_9SPHI</name>
<dbReference type="PANTHER" id="PTHR46797:SF1">
    <property type="entry name" value="METHYLPHOSPHONATE SYNTHASE"/>
    <property type="match status" value="1"/>
</dbReference>
<keyword evidence="1" id="KW-0238">DNA-binding</keyword>
<dbReference type="SMART" id="SM00530">
    <property type="entry name" value="HTH_XRE"/>
    <property type="match status" value="1"/>
</dbReference>
<proteinExistence type="predicted"/>
<accession>A0A4R6STB7</accession>
<comment type="caution">
    <text evidence="3">The sequence shown here is derived from an EMBL/GenBank/DDBJ whole genome shotgun (WGS) entry which is preliminary data.</text>
</comment>
<dbReference type="Proteomes" id="UP000295620">
    <property type="component" value="Unassembled WGS sequence"/>
</dbReference>
<evidence type="ECO:0000313" key="3">
    <source>
        <dbReference type="EMBL" id="TDQ07115.1"/>
    </source>
</evidence>
<dbReference type="InterPro" id="IPR010982">
    <property type="entry name" value="Lambda_DNA-bd_dom_sf"/>
</dbReference>
<protein>
    <submittedName>
        <fullName evidence="3">Helix-turn-helix protein</fullName>
    </submittedName>
</protein>
<dbReference type="AlphaFoldDB" id="A0A4R6STB7"/>
<dbReference type="GO" id="GO:0003677">
    <property type="term" value="F:DNA binding"/>
    <property type="evidence" value="ECO:0007669"/>
    <property type="project" value="UniProtKB-KW"/>
</dbReference>
<dbReference type="InterPro" id="IPR001387">
    <property type="entry name" value="Cro/C1-type_HTH"/>
</dbReference>
<reference evidence="3 4" key="1">
    <citation type="submission" date="2019-03" db="EMBL/GenBank/DDBJ databases">
        <title>Genomic Encyclopedia of Archaeal and Bacterial Type Strains, Phase II (KMG-II): from individual species to whole genera.</title>
        <authorList>
            <person name="Goeker M."/>
        </authorList>
    </citation>
    <scope>NUCLEOTIDE SEQUENCE [LARGE SCALE GENOMIC DNA]</scope>
    <source>
        <strain evidence="3 4">DSM 19035</strain>
    </source>
</reference>